<feature type="compositionally biased region" description="Acidic residues" evidence="1">
    <location>
        <begin position="366"/>
        <end position="389"/>
    </location>
</feature>
<dbReference type="RefSeq" id="WP_216470198.1">
    <property type="nucleotide sequence ID" value="NZ_JAHLQI010000003.1"/>
</dbReference>
<dbReference type="EMBL" id="JAHLQI010000003">
    <property type="protein sequence ID" value="MBU5490549.1"/>
    <property type="molecule type" value="Genomic_DNA"/>
</dbReference>
<dbReference type="Proteomes" id="UP000783588">
    <property type="component" value="Unassembled WGS sequence"/>
</dbReference>
<protein>
    <submittedName>
        <fullName evidence="3">DUF4340 domain-containing protein</fullName>
    </submittedName>
</protein>
<keyword evidence="4" id="KW-1185">Reference proteome</keyword>
<evidence type="ECO:0000259" key="2">
    <source>
        <dbReference type="Pfam" id="PF14238"/>
    </source>
</evidence>
<feature type="domain" description="DUF4340" evidence="2">
    <location>
        <begin position="97"/>
        <end position="219"/>
    </location>
</feature>
<evidence type="ECO:0000313" key="4">
    <source>
        <dbReference type="Proteomes" id="UP000783588"/>
    </source>
</evidence>
<sequence length="486" mass="51279">MRKNTKRLLLGLVAVAILGGVYAGLMHMPDEQDTSSESKTLVSADADALSSIHVALSGGDDYTLTSTTKNKKTTYTMSGTQDTSAYSDSLMQNLFSTASSISGTVVEESCSDLSKYGLAGSDSISTVAITDTDGKTTTLRFGVSSDVVSGTYCNLDGKTDVYLVDSDTASALLEQESYYRNLTVLGSYYSLSSELQSLTVDALADGTVLTVQARDTSDMDETTAKAYSDFVFTAPESCDADDSELKNGLLSDLQTLLTAQSIAADNPSDLSPYGLDNPTARVHIKTNSMDATVLIGSVTDDNSGRYVMKEGGSTVFVSDASGCGFLSDDWSDWRSANLMPFSLNEVSQITVTQNGTTHAVAVTQEASDEEDADAESEDSSNTDSSDTDSSDVSQTAALDGETMSTEALQQLYAALDSVNYTRIVDAPTAQQAQATVTLTMTDGTTRSLSFAKGGSREYLVSVNGGAYAYGVQQDELTSITDALTTK</sequence>
<reference evidence="3 4" key="1">
    <citation type="submission" date="2021-06" db="EMBL/GenBank/DDBJ databases">
        <authorList>
            <person name="Sun Q."/>
            <person name="Li D."/>
        </authorList>
    </citation>
    <scope>NUCLEOTIDE SEQUENCE [LARGE SCALE GENOMIC DNA]</scope>
    <source>
        <strain evidence="3 4">MSJd-7</strain>
    </source>
</reference>
<gene>
    <name evidence="3" type="ORF">KQI75_07930</name>
</gene>
<feature type="domain" description="DUF4340" evidence="2">
    <location>
        <begin position="232"/>
        <end position="427"/>
    </location>
</feature>
<proteinExistence type="predicted"/>
<evidence type="ECO:0000313" key="3">
    <source>
        <dbReference type="EMBL" id="MBU5490549.1"/>
    </source>
</evidence>
<dbReference type="Pfam" id="PF14238">
    <property type="entry name" value="DUF4340"/>
    <property type="match status" value="2"/>
</dbReference>
<feature type="region of interest" description="Disordered" evidence="1">
    <location>
        <begin position="363"/>
        <end position="393"/>
    </location>
</feature>
<evidence type="ECO:0000256" key="1">
    <source>
        <dbReference type="SAM" id="MobiDB-lite"/>
    </source>
</evidence>
<accession>A0ABS6ES79</accession>
<comment type="caution">
    <text evidence="3">The sequence shown here is derived from an EMBL/GenBank/DDBJ whole genome shotgun (WGS) entry which is preliminary data.</text>
</comment>
<organism evidence="3 4">
    <name type="scientific">Butyricicoccus intestinisimiae</name>
    <dbReference type="NCBI Taxonomy" id="2841509"/>
    <lineage>
        <taxon>Bacteria</taxon>
        <taxon>Bacillati</taxon>
        <taxon>Bacillota</taxon>
        <taxon>Clostridia</taxon>
        <taxon>Eubacteriales</taxon>
        <taxon>Butyricicoccaceae</taxon>
        <taxon>Butyricicoccus</taxon>
    </lineage>
</organism>
<name>A0ABS6ES79_9FIRM</name>
<dbReference type="InterPro" id="IPR025641">
    <property type="entry name" value="DUF4340"/>
</dbReference>